<dbReference type="EMBL" id="CYRY02030101">
    <property type="protein sequence ID" value="VCX04328.1"/>
    <property type="molecule type" value="Genomic_DNA"/>
</dbReference>
<comment type="caution">
    <text evidence="2">The sequence shown here is derived from an EMBL/GenBank/DDBJ whole genome shotgun (WGS) entry which is preliminary data.</text>
</comment>
<dbReference type="AlphaFoldDB" id="A0A9X9LYS2"/>
<sequence>FRLELGLPSLQAGRQEVNTQRVGFGRPDLTRRWAAAVKEAPSCCRQGWRTAGASSGSRCWASWCTCKVSVTSIWPTLSTTPSPPRSRTQISTQGPNRPTARSPGCRTTVEVSVLGPRAPFQPGSVTP</sequence>
<evidence type="ECO:0000313" key="2">
    <source>
        <dbReference type="EMBL" id="VCX04328.1"/>
    </source>
</evidence>
<feature type="non-terminal residue" evidence="2">
    <location>
        <position position="1"/>
    </location>
</feature>
<reference evidence="2 3" key="1">
    <citation type="submission" date="2018-10" db="EMBL/GenBank/DDBJ databases">
        <authorList>
            <person name="Ekblom R."/>
            <person name="Jareborg N."/>
        </authorList>
    </citation>
    <scope>NUCLEOTIDE SEQUENCE [LARGE SCALE GENOMIC DNA]</scope>
    <source>
        <tissue evidence="2">Muscle</tissue>
    </source>
</reference>
<organism evidence="2 3">
    <name type="scientific">Gulo gulo</name>
    <name type="common">Wolverine</name>
    <name type="synonym">Gluton</name>
    <dbReference type="NCBI Taxonomy" id="48420"/>
    <lineage>
        <taxon>Eukaryota</taxon>
        <taxon>Metazoa</taxon>
        <taxon>Chordata</taxon>
        <taxon>Craniata</taxon>
        <taxon>Vertebrata</taxon>
        <taxon>Euteleostomi</taxon>
        <taxon>Mammalia</taxon>
        <taxon>Eutheria</taxon>
        <taxon>Laurasiatheria</taxon>
        <taxon>Carnivora</taxon>
        <taxon>Caniformia</taxon>
        <taxon>Musteloidea</taxon>
        <taxon>Mustelidae</taxon>
        <taxon>Guloninae</taxon>
        <taxon>Gulo</taxon>
    </lineage>
</organism>
<feature type="compositionally biased region" description="Low complexity" evidence="1">
    <location>
        <begin position="75"/>
        <end position="92"/>
    </location>
</feature>
<evidence type="ECO:0000313" key="3">
    <source>
        <dbReference type="Proteomes" id="UP000269945"/>
    </source>
</evidence>
<keyword evidence="3" id="KW-1185">Reference proteome</keyword>
<feature type="region of interest" description="Disordered" evidence="1">
    <location>
        <begin position="75"/>
        <end position="127"/>
    </location>
</feature>
<gene>
    <name evidence="2" type="ORF">BN2614_LOCUS3</name>
</gene>
<accession>A0A9X9LYS2</accession>
<evidence type="ECO:0000256" key="1">
    <source>
        <dbReference type="SAM" id="MobiDB-lite"/>
    </source>
</evidence>
<feature type="non-terminal residue" evidence="2">
    <location>
        <position position="127"/>
    </location>
</feature>
<name>A0A9X9LYS2_GULGU</name>
<protein>
    <submittedName>
        <fullName evidence="2">Uncharacterized protein</fullName>
    </submittedName>
</protein>
<dbReference type="Proteomes" id="UP000269945">
    <property type="component" value="Unassembled WGS sequence"/>
</dbReference>
<proteinExistence type="predicted"/>